<evidence type="ECO:0000313" key="12">
    <source>
        <dbReference type="Proteomes" id="UP000070376"/>
    </source>
</evidence>
<dbReference type="GO" id="GO:0009847">
    <property type="term" value="P:spore germination"/>
    <property type="evidence" value="ECO:0007669"/>
    <property type="project" value="InterPro"/>
</dbReference>
<evidence type="ECO:0000256" key="5">
    <source>
        <dbReference type="ARBA" id="ARBA00023136"/>
    </source>
</evidence>
<evidence type="ECO:0000256" key="8">
    <source>
        <dbReference type="SAM" id="SignalP"/>
    </source>
</evidence>
<feature type="domain" description="Spore germination GerAC-like C-terminal" evidence="9">
    <location>
        <begin position="228"/>
        <end position="391"/>
    </location>
</feature>
<feature type="signal peptide" evidence="8">
    <location>
        <begin position="1"/>
        <end position="25"/>
    </location>
</feature>
<keyword evidence="6" id="KW-0564">Palmitate</keyword>
<evidence type="ECO:0000259" key="9">
    <source>
        <dbReference type="Pfam" id="PF05504"/>
    </source>
</evidence>
<dbReference type="InterPro" id="IPR038501">
    <property type="entry name" value="Spore_GerAC_C_sf"/>
</dbReference>
<dbReference type="InterPro" id="IPR046953">
    <property type="entry name" value="Spore_GerAC-like_C"/>
</dbReference>
<dbReference type="Pfam" id="PF05504">
    <property type="entry name" value="Spore_GerAC"/>
    <property type="match status" value="1"/>
</dbReference>
<keyword evidence="5" id="KW-0472">Membrane</keyword>
<reference evidence="12" key="1">
    <citation type="submission" date="2016-01" db="EMBL/GenBank/DDBJ databases">
        <authorList>
            <person name="Mitreva M."/>
            <person name="Pepin K.H."/>
            <person name="Mihindukulasuriya K.A."/>
            <person name="Fulton R."/>
            <person name="Fronick C."/>
            <person name="O'Laughlin M."/>
            <person name="Miner T."/>
            <person name="Herter B."/>
            <person name="Rosa B.A."/>
            <person name="Cordes M."/>
            <person name="Tomlinson C."/>
            <person name="Wollam A."/>
            <person name="Palsikar V.B."/>
            <person name="Mardis E.R."/>
            <person name="Wilson R.K."/>
        </authorList>
    </citation>
    <scope>NUCLEOTIDE SEQUENCE [LARGE SCALE GENOMIC DNA]</scope>
    <source>
        <strain evidence="12">GED7749B</strain>
    </source>
</reference>
<dbReference type="Gene3D" id="6.20.190.10">
    <property type="entry name" value="Nutrient germinant receptor protein C, domain 1"/>
    <property type="match status" value="1"/>
</dbReference>
<dbReference type="Gene3D" id="3.30.300.210">
    <property type="entry name" value="Nutrient germinant receptor protein C, domain 3"/>
    <property type="match status" value="1"/>
</dbReference>
<dbReference type="PATRIC" id="fig|1398.22.peg.2064"/>
<keyword evidence="7" id="KW-0449">Lipoprotein</keyword>
<evidence type="ECO:0000313" key="11">
    <source>
        <dbReference type="EMBL" id="KWZ81126.1"/>
    </source>
</evidence>
<evidence type="ECO:0000256" key="6">
    <source>
        <dbReference type="ARBA" id="ARBA00023139"/>
    </source>
</evidence>
<name>A0A133KNN9_HEYCO</name>
<evidence type="ECO:0000256" key="4">
    <source>
        <dbReference type="ARBA" id="ARBA00022729"/>
    </source>
</evidence>
<proteinExistence type="inferred from homology"/>
<dbReference type="GO" id="GO:0016020">
    <property type="term" value="C:membrane"/>
    <property type="evidence" value="ECO:0007669"/>
    <property type="project" value="UniProtKB-SubCell"/>
</dbReference>
<keyword evidence="3" id="KW-0309">Germination</keyword>
<dbReference type="InterPro" id="IPR057336">
    <property type="entry name" value="GerAC_N"/>
</dbReference>
<evidence type="ECO:0000259" key="10">
    <source>
        <dbReference type="Pfam" id="PF25198"/>
    </source>
</evidence>
<evidence type="ECO:0000256" key="7">
    <source>
        <dbReference type="ARBA" id="ARBA00023288"/>
    </source>
</evidence>
<dbReference type="InterPro" id="IPR008844">
    <property type="entry name" value="Spore_GerAC-like"/>
</dbReference>
<comment type="subcellular location">
    <subcellularLocation>
        <location evidence="1">Membrane</location>
        <topology evidence="1">Lipid-anchor</topology>
    </subcellularLocation>
</comment>
<evidence type="ECO:0000256" key="2">
    <source>
        <dbReference type="ARBA" id="ARBA00007886"/>
    </source>
</evidence>
<dbReference type="PANTHER" id="PTHR35789:SF1">
    <property type="entry name" value="SPORE GERMINATION PROTEIN B3"/>
    <property type="match status" value="1"/>
</dbReference>
<gene>
    <name evidence="11" type="ORF">HMPREF3213_02062</name>
</gene>
<dbReference type="EMBL" id="LRPN01000078">
    <property type="protein sequence ID" value="KWZ81126.1"/>
    <property type="molecule type" value="Genomic_DNA"/>
</dbReference>
<dbReference type="Proteomes" id="UP000070376">
    <property type="component" value="Unassembled WGS sequence"/>
</dbReference>
<feature type="domain" description="Spore germination protein N-terminal" evidence="10">
    <location>
        <begin position="25"/>
        <end position="199"/>
    </location>
</feature>
<evidence type="ECO:0000256" key="1">
    <source>
        <dbReference type="ARBA" id="ARBA00004635"/>
    </source>
</evidence>
<dbReference type="Pfam" id="PF25198">
    <property type="entry name" value="Spore_GerAC_N"/>
    <property type="match status" value="1"/>
</dbReference>
<evidence type="ECO:0000256" key="3">
    <source>
        <dbReference type="ARBA" id="ARBA00022544"/>
    </source>
</evidence>
<protein>
    <submittedName>
        <fullName evidence="11">Putative spore germination protein KC</fullName>
    </submittedName>
</protein>
<feature type="chain" id="PRO_5038682384" evidence="8">
    <location>
        <begin position="26"/>
        <end position="403"/>
    </location>
</feature>
<dbReference type="PROSITE" id="PS51257">
    <property type="entry name" value="PROKAR_LIPOPROTEIN"/>
    <property type="match status" value="1"/>
</dbReference>
<dbReference type="NCBIfam" id="TIGR02887">
    <property type="entry name" value="spore_ger_x_C"/>
    <property type="match status" value="1"/>
</dbReference>
<accession>A0A133KNN9</accession>
<sequence>MMSSRWKTAVALFMASFLLTGCWSHKELTDIAFVSAIGIDQLENGHYLLTYQIVNYLNIPSGMQIGGGQGPPVTIYQTEGKTIEEAILASDQEISRRLYFSHTNVLLIGRNLAENGIYPVIDTFDRRKEFRNTASVLIARKGKAEDILQVMTPIDHIPTNKINKTLEDAEENVGGRIKTDVSDILYDFTTEGKEAVVGSFKLMGDPKKGGKQESQNQTKLDAYLTSGGIGILKHGKLIDWVGGQDARTITWLLKKTKMTSLEIDWAHHPRALGLQVRKTIIGMKPVMKNGKPEMHIHIRLAGQLQEVDVPLDVMDSKEMVRIEKAYEKNVEQQINKGIRHMQREQCDVFGFGEMIYRQYPKEWHSLKHHWNENGFAHLKVKVHADVVIANSELRTNPFLSNLK</sequence>
<dbReference type="PANTHER" id="PTHR35789">
    <property type="entry name" value="SPORE GERMINATION PROTEIN B3"/>
    <property type="match status" value="1"/>
</dbReference>
<comment type="similarity">
    <text evidence="2">Belongs to the GerABKC lipoprotein family.</text>
</comment>
<organism evidence="11 12">
    <name type="scientific">Heyndrickxia coagulans</name>
    <name type="common">Weizmannia coagulans</name>
    <dbReference type="NCBI Taxonomy" id="1398"/>
    <lineage>
        <taxon>Bacteria</taxon>
        <taxon>Bacillati</taxon>
        <taxon>Bacillota</taxon>
        <taxon>Bacilli</taxon>
        <taxon>Bacillales</taxon>
        <taxon>Bacillaceae</taxon>
        <taxon>Heyndrickxia</taxon>
    </lineage>
</organism>
<dbReference type="AlphaFoldDB" id="A0A133KNN9"/>
<keyword evidence="4 8" id="KW-0732">Signal</keyword>
<comment type="caution">
    <text evidence="11">The sequence shown here is derived from an EMBL/GenBank/DDBJ whole genome shotgun (WGS) entry which is preliminary data.</text>
</comment>